<reference evidence="3 4" key="1">
    <citation type="submission" date="2012-12" db="EMBL/GenBank/DDBJ databases">
        <title>Genome assembly of Fulvivirga imtechensis AK7.</title>
        <authorList>
            <person name="Nupur N."/>
            <person name="Khatri I."/>
            <person name="Kumar R."/>
            <person name="Subramanian S."/>
            <person name="Pinnaka A."/>
        </authorList>
    </citation>
    <scope>NUCLEOTIDE SEQUENCE [LARGE SCALE GENOMIC DNA]</scope>
    <source>
        <strain evidence="3 4">AK7</strain>
    </source>
</reference>
<dbReference type="eggNOG" id="COG1917">
    <property type="taxonomic scope" value="Bacteria"/>
</dbReference>
<dbReference type="Pfam" id="PF07883">
    <property type="entry name" value="Cupin_2"/>
    <property type="match status" value="1"/>
</dbReference>
<dbReference type="RefSeq" id="WP_009582177.1">
    <property type="nucleotide sequence ID" value="NZ_AMZN01000072.1"/>
</dbReference>
<evidence type="ECO:0000313" key="4">
    <source>
        <dbReference type="Proteomes" id="UP000011135"/>
    </source>
</evidence>
<dbReference type="Gene3D" id="2.60.120.10">
    <property type="entry name" value="Jelly Rolls"/>
    <property type="match status" value="1"/>
</dbReference>
<gene>
    <name evidence="3" type="ORF">C900_05018</name>
</gene>
<keyword evidence="1" id="KW-0479">Metal-binding</keyword>
<dbReference type="GO" id="GO:0046872">
    <property type="term" value="F:metal ion binding"/>
    <property type="evidence" value="ECO:0007669"/>
    <property type="project" value="UniProtKB-KW"/>
</dbReference>
<sequence length="138" mass="14887">MTTVNLNQIELTEFIGKNDQKQHCKATFPLIGAHGSIELATVYFEIEPGDNLGMHTDSAEELLVILEGEFEATIGKSISKVVKGGIALVPKMVPHDLKNIGNTTAKVLGVFGGANNILATFDKEWLPTHSNVVDTSQL</sequence>
<dbReference type="InterPro" id="IPR014710">
    <property type="entry name" value="RmlC-like_jellyroll"/>
</dbReference>
<feature type="domain" description="Cupin type-2" evidence="2">
    <location>
        <begin position="43"/>
        <end position="110"/>
    </location>
</feature>
<dbReference type="PANTHER" id="PTHR35848">
    <property type="entry name" value="OXALATE-BINDING PROTEIN"/>
    <property type="match status" value="1"/>
</dbReference>
<comment type="caution">
    <text evidence="3">The sequence shown here is derived from an EMBL/GenBank/DDBJ whole genome shotgun (WGS) entry which is preliminary data.</text>
</comment>
<evidence type="ECO:0000256" key="1">
    <source>
        <dbReference type="ARBA" id="ARBA00022723"/>
    </source>
</evidence>
<dbReference type="OrthoDB" id="981110at2"/>
<dbReference type="EMBL" id="AMZN01000072">
    <property type="protein sequence ID" value="ELR69486.1"/>
    <property type="molecule type" value="Genomic_DNA"/>
</dbReference>
<dbReference type="Proteomes" id="UP000011135">
    <property type="component" value="Unassembled WGS sequence"/>
</dbReference>
<proteinExistence type="predicted"/>
<accession>L8JKM8</accession>
<evidence type="ECO:0000313" key="3">
    <source>
        <dbReference type="EMBL" id="ELR69486.1"/>
    </source>
</evidence>
<dbReference type="SUPFAM" id="SSF51182">
    <property type="entry name" value="RmlC-like cupins"/>
    <property type="match status" value="1"/>
</dbReference>
<evidence type="ECO:0000259" key="2">
    <source>
        <dbReference type="Pfam" id="PF07883"/>
    </source>
</evidence>
<dbReference type="InterPro" id="IPR011051">
    <property type="entry name" value="RmlC_Cupin_sf"/>
</dbReference>
<organism evidence="3 4">
    <name type="scientific">Fulvivirga imtechensis AK7</name>
    <dbReference type="NCBI Taxonomy" id="1237149"/>
    <lineage>
        <taxon>Bacteria</taxon>
        <taxon>Pseudomonadati</taxon>
        <taxon>Bacteroidota</taxon>
        <taxon>Cytophagia</taxon>
        <taxon>Cytophagales</taxon>
        <taxon>Fulvivirgaceae</taxon>
        <taxon>Fulvivirga</taxon>
    </lineage>
</organism>
<keyword evidence="4" id="KW-1185">Reference proteome</keyword>
<name>L8JKM8_9BACT</name>
<protein>
    <recommendedName>
        <fullName evidence="2">Cupin type-2 domain-containing protein</fullName>
    </recommendedName>
</protein>
<dbReference type="AlphaFoldDB" id="L8JKM8"/>
<dbReference type="STRING" id="1237149.C900_05018"/>
<dbReference type="InterPro" id="IPR051610">
    <property type="entry name" value="GPI/OXD"/>
</dbReference>
<dbReference type="InterPro" id="IPR013096">
    <property type="entry name" value="Cupin_2"/>
</dbReference>